<proteinExistence type="predicted"/>
<dbReference type="EMBL" id="VITT01000013">
    <property type="protein sequence ID" value="TWB56131.1"/>
    <property type="molecule type" value="Genomic_DNA"/>
</dbReference>
<organism evidence="2 3">
    <name type="scientific">Nitrospirillum amazonense</name>
    <dbReference type="NCBI Taxonomy" id="28077"/>
    <lineage>
        <taxon>Bacteria</taxon>
        <taxon>Pseudomonadati</taxon>
        <taxon>Pseudomonadota</taxon>
        <taxon>Alphaproteobacteria</taxon>
        <taxon>Rhodospirillales</taxon>
        <taxon>Azospirillaceae</taxon>
        <taxon>Nitrospirillum</taxon>
    </lineage>
</organism>
<sequence length="167" mass="18614">MAPSGKSTAGTKRRRSPAKSEMQSYIAQIDDHGLDYLLAVGDEPKPARPYREYATLLLNLRFIAPSSIAGRQIEAHLLGNRDIDKSLDADKDGEFIPRCVGTLTLRANKSGYLGSLPMSVLWNLIPAITSKKVMYVVFHGTPLYRGEAVIQSIYFRSKVDLDEWLTE</sequence>
<evidence type="ECO:0000313" key="3">
    <source>
        <dbReference type="Proteomes" id="UP000318050"/>
    </source>
</evidence>
<protein>
    <submittedName>
        <fullName evidence="2">Uncharacterized protein</fullName>
    </submittedName>
</protein>
<dbReference type="Proteomes" id="UP000318050">
    <property type="component" value="Unassembled WGS sequence"/>
</dbReference>
<evidence type="ECO:0000256" key="1">
    <source>
        <dbReference type="SAM" id="MobiDB-lite"/>
    </source>
</evidence>
<dbReference type="AlphaFoldDB" id="A0A560IDG2"/>
<feature type="compositionally biased region" description="Polar residues" evidence="1">
    <location>
        <begin position="1"/>
        <end position="10"/>
    </location>
</feature>
<reference evidence="2 3" key="1">
    <citation type="submission" date="2019-06" db="EMBL/GenBank/DDBJ databases">
        <title>Genomic Encyclopedia of Type Strains, Phase IV (KMG-V): Genome sequencing to study the core and pangenomes of soil and plant-associated prokaryotes.</title>
        <authorList>
            <person name="Whitman W."/>
        </authorList>
    </citation>
    <scope>NUCLEOTIDE SEQUENCE [LARGE SCALE GENOMIC DNA]</scope>
    <source>
        <strain evidence="2 3">BR 11140</strain>
    </source>
</reference>
<gene>
    <name evidence="2" type="ORF">FBZ92_113125</name>
</gene>
<evidence type="ECO:0000313" key="2">
    <source>
        <dbReference type="EMBL" id="TWB56131.1"/>
    </source>
</evidence>
<comment type="caution">
    <text evidence="2">The sequence shown here is derived from an EMBL/GenBank/DDBJ whole genome shotgun (WGS) entry which is preliminary data.</text>
</comment>
<accession>A0A560IDG2</accession>
<name>A0A560IDG2_9PROT</name>
<feature type="region of interest" description="Disordered" evidence="1">
    <location>
        <begin position="1"/>
        <end position="22"/>
    </location>
</feature>